<dbReference type="InterPro" id="IPR036390">
    <property type="entry name" value="WH_DNA-bd_sf"/>
</dbReference>
<gene>
    <name evidence="1" type="ORF">GQR91_01075</name>
    <name evidence="2" type="ORF">SAMN05216557_104233</name>
</gene>
<evidence type="ECO:0000313" key="1">
    <source>
        <dbReference type="EMBL" id="MWC42253.1"/>
    </source>
</evidence>
<evidence type="ECO:0000313" key="3">
    <source>
        <dbReference type="Proteomes" id="UP000323502"/>
    </source>
</evidence>
<dbReference type="AlphaFoldDB" id="A0A1G7MJX5"/>
<dbReference type="CDD" id="cd00130">
    <property type="entry name" value="PAS"/>
    <property type="match status" value="1"/>
</dbReference>
<dbReference type="SUPFAM" id="SSF55785">
    <property type="entry name" value="PYP-like sensor domain (PAS domain)"/>
    <property type="match status" value="1"/>
</dbReference>
<evidence type="ECO:0000313" key="2">
    <source>
        <dbReference type="EMBL" id="SDF61964.1"/>
    </source>
</evidence>
<sequence>MLSAHCVSTTSGVILDVDRAFCTLVQRNERSLIGASYKTITLPDDIAKSSKMLRSMTARGAPSTLQKRYRRPDGTVAHASLLVTMARERDRLLATVTWERCPAEDASPFGLWRAALRLQRLYETRRQEFGEELFGDHLGVILLEVYLAEAEGRIATQATISNAASVSAPMVGRWIKVLCQYGLLQADRDLTDVIHLSHAGLMKIERTLRAFDGEPAQGMITLPREM</sequence>
<reference evidence="1 4" key="2">
    <citation type="submission" date="2019-12" db="EMBL/GenBank/DDBJ databases">
        <authorList>
            <person name="Zheng J."/>
        </authorList>
    </citation>
    <scope>NUCLEOTIDE SEQUENCE [LARGE SCALE GENOMIC DNA]</scope>
    <source>
        <strain evidence="1 4">DSM 27347</strain>
    </source>
</reference>
<dbReference type="Gene3D" id="1.10.10.10">
    <property type="entry name" value="Winged helix-like DNA-binding domain superfamily/Winged helix DNA-binding domain"/>
    <property type="match status" value="1"/>
</dbReference>
<dbReference type="InterPro" id="IPR036388">
    <property type="entry name" value="WH-like_DNA-bd_sf"/>
</dbReference>
<dbReference type="EMBL" id="WSUT01000001">
    <property type="protein sequence ID" value="MWC42253.1"/>
    <property type="molecule type" value="Genomic_DNA"/>
</dbReference>
<protein>
    <submittedName>
        <fullName evidence="1">PAS domain S-box protein</fullName>
    </submittedName>
    <submittedName>
        <fullName evidence="2">PAS domain S-box-containing protein</fullName>
    </submittedName>
</protein>
<organism evidence="2 3">
    <name type="scientific">Sphingomonas carotinifaciens</name>
    <dbReference type="NCBI Taxonomy" id="1166323"/>
    <lineage>
        <taxon>Bacteria</taxon>
        <taxon>Pseudomonadati</taxon>
        <taxon>Pseudomonadota</taxon>
        <taxon>Alphaproteobacteria</taxon>
        <taxon>Sphingomonadales</taxon>
        <taxon>Sphingomonadaceae</taxon>
        <taxon>Sphingomonas</taxon>
    </lineage>
</organism>
<proteinExistence type="predicted"/>
<keyword evidence="3" id="KW-1185">Reference proteome</keyword>
<dbReference type="Proteomes" id="UP000436801">
    <property type="component" value="Unassembled WGS sequence"/>
</dbReference>
<dbReference type="InterPro" id="IPR035965">
    <property type="entry name" value="PAS-like_dom_sf"/>
</dbReference>
<name>A0A1G7MJX5_9SPHN</name>
<accession>A0A1G7MJX5</accession>
<dbReference type="SUPFAM" id="SSF46785">
    <property type="entry name" value="Winged helix' DNA-binding domain"/>
    <property type="match status" value="1"/>
</dbReference>
<dbReference type="Proteomes" id="UP000323502">
    <property type="component" value="Unassembled WGS sequence"/>
</dbReference>
<evidence type="ECO:0000313" key="4">
    <source>
        <dbReference type="Proteomes" id="UP000436801"/>
    </source>
</evidence>
<dbReference type="Gene3D" id="3.30.450.20">
    <property type="entry name" value="PAS domain"/>
    <property type="match status" value="1"/>
</dbReference>
<dbReference type="InterPro" id="IPR000014">
    <property type="entry name" value="PAS"/>
</dbReference>
<dbReference type="EMBL" id="FNBI01000004">
    <property type="protein sequence ID" value="SDF61964.1"/>
    <property type="molecule type" value="Genomic_DNA"/>
</dbReference>
<reference evidence="2 3" key="1">
    <citation type="submission" date="2016-10" db="EMBL/GenBank/DDBJ databases">
        <authorList>
            <person name="Varghese N."/>
            <person name="Submissions S."/>
        </authorList>
    </citation>
    <scope>NUCLEOTIDE SEQUENCE [LARGE SCALE GENOMIC DNA]</scope>
    <source>
        <strain evidence="2 3">S7-754</strain>
    </source>
</reference>
<dbReference type="RefSeq" id="WP_149682564.1">
    <property type="nucleotide sequence ID" value="NZ_FNBI01000004.1"/>
</dbReference>
<dbReference type="NCBIfam" id="TIGR00229">
    <property type="entry name" value="sensory_box"/>
    <property type="match status" value="1"/>
</dbReference>
<dbReference type="OrthoDB" id="7547789at2"/>